<evidence type="ECO:0000256" key="9">
    <source>
        <dbReference type="ARBA" id="ARBA00050432"/>
    </source>
</evidence>
<dbReference type="Gene3D" id="2.10.25.10">
    <property type="entry name" value="Laminin"/>
    <property type="match status" value="1"/>
</dbReference>
<comment type="subunit">
    <text evidence="1 10">Homodimer.</text>
</comment>
<dbReference type="Pfam" id="PF23106">
    <property type="entry name" value="EGF_Teneurin"/>
    <property type="match status" value="2"/>
</dbReference>
<dbReference type="InterPro" id="IPR027417">
    <property type="entry name" value="P-loop_NTPase"/>
</dbReference>
<dbReference type="EC" id="6.3.4.4" evidence="10"/>
<keyword evidence="4 10" id="KW-0479">Metal-binding</keyword>
<evidence type="ECO:0000256" key="1">
    <source>
        <dbReference type="ARBA" id="ARBA00011738"/>
    </source>
</evidence>
<feature type="active site" description="Proton acceptor" evidence="10">
    <location>
        <position position="907"/>
    </location>
</feature>
<feature type="binding site" evidence="10">
    <location>
        <position position="1197"/>
    </location>
    <ligand>
        <name>IMP</name>
        <dbReference type="ChEBI" id="CHEBI:58053"/>
    </ligand>
</feature>
<dbReference type="PROSITE" id="PS00513">
    <property type="entry name" value="ADENYLOSUCCIN_SYN_2"/>
    <property type="match status" value="1"/>
</dbReference>
<dbReference type="SUPFAM" id="SSF52540">
    <property type="entry name" value="P-loop containing nucleoside triphosphate hydrolases"/>
    <property type="match status" value="1"/>
</dbReference>
<evidence type="ECO:0000313" key="16">
    <source>
        <dbReference type="Proteomes" id="UP001154282"/>
    </source>
</evidence>
<dbReference type="EMBL" id="CAMGYJ010000002">
    <property type="protein sequence ID" value="CAI0377078.1"/>
    <property type="molecule type" value="Genomic_DNA"/>
</dbReference>
<gene>
    <name evidence="10" type="primary">PURA</name>
    <name evidence="15" type="ORF">LITE_LOCUS1318</name>
</gene>
<name>A0AAV0GXI2_9ROSI</name>
<sequence>MMAVQKWKCSWPLTAAIASAVALFSIVYLLMFPVDPSFDYLRIREATQSGCLPPNATARKHVWENLQPRVDLHHRFPADLHGAVVYRKAPWKAEIGRWLSGCDSVAKDANISEIIGGRHCKDDCSGQGVCNYELGECRCFHGFTGEGCSERVQLQCNLPTSPEQPYGRWVVSICPAHCDTTRAMCFCGEGTKYPNRPVAEACGFQINHPVEPGAPILTDWTKDDLANIFTTNSSKAGWCNVDPVEAYAFRMKFKEECDCKYDGLSGRFCEVPVQCVCINQCSGHGHCRGGFCQCRSGWYGVDCSIPSVLSPVSGWPRWLRPAQLDIPNNENLTTPLFDLNALTKKKRPLVYVYDLPPEFNSLLLEGRHFKLECVNRIYDDGNATIWTEQLYGSQMAIYESLLASAHRTLNGEEADFFFVPVLDSCIITRADDAPHLSLQEHRGIRSSFTLDLYRKAYDHIVEHHPFWNRSSGRDHIWSFAWDEGACYAPKEIWNSMMLVHWGNTNSKHNHSTTAYWADNWDTITSDRRGTHPCFDPHKDLVLPAWKRPDAGSLSMKLWARPLEMRKTLFYFNGNLGPAYENGRPEATYSLGIRQKLAEEFGSSPNKDGKLGKQHMEDVIVTSQRTENYHGDLANSLFCGVLPGDGWSGRMEDSILQGCIPVVIQDGIFLPYENVLNYESFAVRLQEDEIPNLIKVLKAFNETEIGFKLRNVKKLWQRFMYRDSLLLEASRQKTKLGLVADWANELSKLTEDDVFTTFLQVLHYKLHNDPWREQLGHNPSSWVIPKKEEDQRSEEEGRVAVLISTEELDMKFDKFMRKPPVSSFAMDVVSSSFALDSNPLASPAWNSFRRRHQCLPLSSAAPRRRAVLCSALKSSPSLSVADSASSESVARIGSLSQVAGVLGCQWGDEGKGKLVDILAQHFDVVARCQGGANAGHTIYNSEGKKFALHLVPSGILNEDTLCVIGNGVVVHLPGLFKEIDGLEANGVSCKGRILVSDRAHLLFDFHQEVDGLREAELAKSFIGTTRRGIGPCYSSKVIRNGIRVSDLRHMDTFPQKLDLLLSDAASRFQGFNYGPEMLREEVEKYKRFAERLEPYIADTVYVMNEFISQKKKVLVEGGQATMLDIDFGTYPFVTSSSPSAGGICSGLGIAPRVLGDLIGVVKAYTTRVGSGPFPTEILGQGGDLLRFAGQEFGTTTGRPRRCGWLDIVALKYCCQINGFSSLNLTKLDVLSDLAEIQLGVSYKLPDGTAVKSFPADLRLLEQLKVEYEVLPGWQTDISSARSYSDLPKAAQRYVERIEELVGVPIHYIGIGPGRDALIYK</sequence>
<dbReference type="Gene3D" id="3.40.440.10">
    <property type="entry name" value="Adenylosuccinate Synthetase, subunit A, domain 1"/>
    <property type="match status" value="1"/>
</dbReference>
<feature type="binding site" evidence="10">
    <location>
        <begin position="1225"/>
        <end position="1227"/>
    </location>
    <ligand>
        <name>GTP</name>
        <dbReference type="ChEBI" id="CHEBI:37565"/>
    </ligand>
</feature>
<comment type="function">
    <text evidence="10">Plays an important role in the de novo pathway and in the salvage pathway of purine nucleotide biosynthesis. Catalyzes the first commited step in the biosynthesis of AMP from IMP.</text>
</comment>
<evidence type="ECO:0000256" key="12">
    <source>
        <dbReference type="PROSITE-ProRule" id="PRU10134"/>
    </source>
</evidence>
<comment type="subcellular location">
    <subcellularLocation>
        <location evidence="10">Plastid</location>
        <location evidence="10">Chloroplast</location>
    </subcellularLocation>
</comment>
<feature type="binding site" evidence="10">
    <location>
        <begin position="907"/>
        <end position="910"/>
    </location>
    <ligand>
        <name>IMP</name>
        <dbReference type="ChEBI" id="CHEBI:58053"/>
    </ligand>
</feature>
<keyword evidence="6 10" id="KW-0658">Purine biosynthesis</keyword>
<feature type="binding site" evidence="10">
    <location>
        <begin position="1193"/>
        <end position="1199"/>
    </location>
    <ligand>
        <name>substrate</name>
    </ligand>
</feature>
<feature type="disulfide bond" evidence="11">
    <location>
        <begin position="139"/>
        <end position="148"/>
    </location>
</feature>
<organism evidence="15 16">
    <name type="scientific">Linum tenue</name>
    <dbReference type="NCBI Taxonomy" id="586396"/>
    <lineage>
        <taxon>Eukaryota</taxon>
        <taxon>Viridiplantae</taxon>
        <taxon>Streptophyta</taxon>
        <taxon>Embryophyta</taxon>
        <taxon>Tracheophyta</taxon>
        <taxon>Spermatophyta</taxon>
        <taxon>Magnoliopsida</taxon>
        <taxon>eudicotyledons</taxon>
        <taxon>Gunneridae</taxon>
        <taxon>Pentapetalae</taxon>
        <taxon>rosids</taxon>
        <taxon>fabids</taxon>
        <taxon>Malpighiales</taxon>
        <taxon>Linaceae</taxon>
        <taxon>Linum</taxon>
    </lineage>
</organism>
<reference evidence="15" key="1">
    <citation type="submission" date="2022-08" db="EMBL/GenBank/DDBJ databases">
        <authorList>
            <person name="Gutierrez-Valencia J."/>
        </authorList>
    </citation>
    <scope>NUCLEOTIDE SEQUENCE</scope>
</reference>
<dbReference type="PANTHER" id="PTHR11846">
    <property type="entry name" value="ADENYLOSUCCINATE SYNTHETASE"/>
    <property type="match status" value="1"/>
</dbReference>
<evidence type="ECO:0000313" key="15">
    <source>
        <dbReference type="EMBL" id="CAI0377078.1"/>
    </source>
</evidence>
<feature type="binding site" evidence="10">
    <location>
        <position position="1199"/>
    </location>
    <ligand>
        <name>GTP</name>
        <dbReference type="ChEBI" id="CHEBI:37565"/>
    </ligand>
</feature>
<evidence type="ECO:0000256" key="7">
    <source>
        <dbReference type="ARBA" id="ARBA00022842"/>
    </source>
</evidence>
<dbReference type="Gene3D" id="2.60.120.260">
    <property type="entry name" value="Galactose-binding domain-like"/>
    <property type="match status" value="1"/>
</dbReference>
<dbReference type="Gene3D" id="3.90.170.10">
    <property type="entry name" value="Adenylosuccinate Synthetase, subunit A, domain 3"/>
    <property type="match status" value="1"/>
</dbReference>
<comment type="caution">
    <text evidence="11">Lacks conserved residue(s) required for the propagation of feature annotation.</text>
</comment>
<protein>
    <recommendedName>
        <fullName evidence="10">Adenylosuccinate synthetase, chloroplastic</fullName>
        <shortName evidence="10">AMPSase</shortName>
        <shortName evidence="10">AdSS</shortName>
        <ecNumber evidence="10">6.3.4.4</ecNumber>
    </recommendedName>
    <alternativeName>
        <fullName evidence="10">IMP--aspartate ligase</fullName>
    </alternativeName>
</protein>
<keyword evidence="16" id="KW-1185">Reference proteome</keyword>
<comment type="pathway">
    <text evidence="10 13">Purine metabolism; AMP biosynthesis via de novo pathway; AMP from IMP: step 1/2.</text>
</comment>
<keyword evidence="2 10" id="KW-0150">Chloroplast</keyword>
<accession>A0AAV0GXI2</accession>
<feature type="binding site" evidence="10">
    <location>
        <begin position="934"/>
        <end position="936"/>
    </location>
    <ligand>
        <name>GTP</name>
        <dbReference type="ChEBI" id="CHEBI:37565"/>
    </ligand>
</feature>
<dbReference type="InterPro" id="IPR042110">
    <property type="entry name" value="Adenylosuccinate_synth_dom2"/>
</dbReference>
<evidence type="ECO:0000256" key="10">
    <source>
        <dbReference type="HAMAP-Rule" id="MF_03125"/>
    </source>
</evidence>
<comment type="caution">
    <text evidence="15">The sequence shown here is derived from an EMBL/GenBank/DDBJ whole genome shotgun (WGS) entry which is preliminary data.</text>
</comment>
<dbReference type="CDD" id="cd03108">
    <property type="entry name" value="AdSS"/>
    <property type="match status" value="1"/>
</dbReference>
<evidence type="ECO:0000256" key="8">
    <source>
        <dbReference type="ARBA" id="ARBA00023134"/>
    </source>
</evidence>
<feature type="binding site" evidence="10">
    <location>
        <position position="934"/>
    </location>
    <ligand>
        <name>Mg(2+)</name>
        <dbReference type="ChEBI" id="CHEBI:18420"/>
    </ligand>
</feature>
<dbReference type="SMART" id="SM00788">
    <property type="entry name" value="Adenylsucc_synt"/>
    <property type="match status" value="1"/>
</dbReference>
<dbReference type="GO" id="GO:0005525">
    <property type="term" value="F:GTP binding"/>
    <property type="evidence" value="ECO:0007669"/>
    <property type="project" value="UniProtKB-UniRule"/>
</dbReference>
<comment type="function">
    <text evidence="13">Plays an important role in the de novo pathway of purine nucleotide biosynthesis.</text>
</comment>
<dbReference type="GO" id="GO:0009507">
    <property type="term" value="C:chloroplast"/>
    <property type="evidence" value="ECO:0007669"/>
    <property type="project" value="UniProtKB-SubCell"/>
</dbReference>
<dbReference type="InterPro" id="IPR033128">
    <property type="entry name" value="Adenylosuccin_syn_Lys_AS"/>
</dbReference>
<dbReference type="PROSITE" id="PS50026">
    <property type="entry name" value="EGF_3"/>
    <property type="match status" value="1"/>
</dbReference>
<evidence type="ECO:0000256" key="4">
    <source>
        <dbReference type="ARBA" id="ARBA00022723"/>
    </source>
</evidence>
<dbReference type="GO" id="GO:0046040">
    <property type="term" value="P:IMP metabolic process"/>
    <property type="evidence" value="ECO:0007669"/>
    <property type="project" value="TreeGrafter"/>
</dbReference>
<dbReference type="PROSITE" id="PS01266">
    <property type="entry name" value="ADENYLOSUCCIN_SYN_1"/>
    <property type="match status" value="1"/>
</dbReference>
<dbReference type="NCBIfam" id="NF002223">
    <property type="entry name" value="PRK01117.1"/>
    <property type="match status" value="1"/>
</dbReference>
<feature type="domain" description="EGF-like" evidence="14">
    <location>
        <begin position="116"/>
        <end position="149"/>
    </location>
</feature>
<feature type="binding site" evidence="10">
    <location>
        <begin position="932"/>
        <end position="935"/>
    </location>
    <ligand>
        <name>IMP</name>
        <dbReference type="ChEBI" id="CHEBI:58053"/>
    </ligand>
</feature>
<dbReference type="NCBIfam" id="TIGR00184">
    <property type="entry name" value="purA"/>
    <property type="match status" value="1"/>
</dbReference>
<evidence type="ECO:0000256" key="6">
    <source>
        <dbReference type="ARBA" id="ARBA00022755"/>
    </source>
</evidence>
<dbReference type="InterPro" id="IPR018220">
    <property type="entry name" value="Adenylosuccin_syn_GTP-bd"/>
</dbReference>
<dbReference type="PROSITE" id="PS01186">
    <property type="entry name" value="EGF_2"/>
    <property type="match status" value="1"/>
</dbReference>
<comment type="similarity">
    <text evidence="10 13">Belongs to the adenylosuccinate synthetase family.</text>
</comment>
<evidence type="ECO:0000256" key="2">
    <source>
        <dbReference type="ARBA" id="ARBA00022528"/>
    </source>
</evidence>
<feature type="binding site" evidence="10">
    <location>
        <begin position="1308"/>
        <end position="1310"/>
    </location>
    <ligand>
        <name>GTP</name>
        <dbReference type="ChEBI" id="CHEBI:37565"/>
    </ligand>
</feature>
<dbReference type="Gene3D" id="1.10.300.10">
    <property type="entry name" value="Adenylosuccinate Synthetase, subunit A, domain 2"/>
    <property type="match status" value="1"/>
</dbReference>
<dbReference type="PROSITE" id="PS00022">
    <property type="entry name" value="EGF_1"/>
    <property type="match status" value="1"/>
</dbReference>
<dbReference type="Pfam" id="PF00709">
    <property type="entry name" value="Adenylsucc_synt"/>
    <property type="match status" value="1"/>
</dbReference>
<keyword evidence="5 10" id="KW-0547">Nucleotide-binding</keyword>
<keyword evidence="11" id="KW-1015">Disulfide bond</keyword>
<dbReference type="GO" id="GO:0004019">
    <property type="term" value="F:adenylosuccinate synthase activity"/>
    <property type="evidence" value="ECO:0007669"/>
    <property type="project" value="UniProtKB-UniRule"/>
</dbReference>
<keyword evidence="10" id="KW-0934">Plastid</keyword>
<keyword evidence="11" id="KW-0245">EGF-like domain</keyword>
<feature type="active site" description="Proton donor" evidence="10">
    <location>
        <position position="935"/>
    </location>
</feature>
<dbReference type="InterPro" id="IPR000742">
    <property type="entry name" value="EGF"/>
</dbReference>
<feature type="binding site" evidence="10">
    <location>
        <position position="907"/>
    </location>
    <ligand>
        <name>Mg(2+)</name>
        <dbReference type="ChEBI" id="CHEBI:18420"/>
    </ligand>
</feature>
<dbReference type="InterPro" id="IPR040911">
    <property type="entry name" value="Exostosin_GT47"/>
</dbReference>
<comment type="cofactor">
    <cofactor evidence="10">
        <name>Mg(2+)</name>
        <dbReference type="ChEBI" id="CHEBI:18420"/>
    </cofactor>
    <text evidence="10">Binds 1 Mg(2+) ion per subunit.</text>
</comment>
<dbReference type="FunFam" id="1.10.300.10:FF:000002">
    <property type="entry name" value="Adenylosuccinate synthetase, chloroplastic"/>
    <property type="match status" value="1"/>
</dbReference>
<feature type="binding site" evidence="10">
    <location>
        <position position="1133"/>
    </location>
    <ligand>
        <name>IMP</name>
        <dbReference type="ChEBI" id="CHEBI:58053"/>
    </ligand>
</feature>
<dbReference type="Proteomes" id="UP001154282">
    <property type="component" value="Unassembled WGS sequence"/>
</dbReference>
<dbReference type="InterPro" id="IPR042111">
    <property type="entry name" value="Adenylosuccinate_synth_dom3"/>
</dbReference>
<evidence type="ECO:0000256" key="13">
    <source>
        <dbReference type="RuleBase" id="RU000520"/>
    </source>
</evidence>
<keyword evidence="3 10" id="KW-0436">Ligase</keyword>
<dbReference type="GO" id="GO:0000287">
    <property type="term" value="F:magnesium ion binding"/>
    <property type="evidence" value="ECO:0007669"/>
    <property type="project" value="UniProtKB-UniRule"/>
</dbReference>
<feature type="binding site" evidence="10">
    <location>
        <begin position="906"/>
        <end position="912"/>
    </location>
    <ligand>
        <name>GTP</name>
        <dbReference type="ChEBI" id="CHEBI:37565"/>
    </ligand>
</feature>
<proteinExistence type="inferred from homology"/>
<dbReference type="FunFam" id="2.10.25.10:FF:000026">
    <property type="entry name" value="Teneurin transmembrane protein 2"/>
    <property type="match status" value="1"/>
</dbReference>
<feature type="active site" evidence="12">
    <location>
        <position position="1035"/>
    </location>
</feature>
<dbReference type="InterPro" id="IPR001114">
    <property type="entry name" value="Adenylosuccinate_synthetase"/>
</dbReference>
<dbReference type="FunFam" id="3.90.170.10:FF:000001">
    <property type="entry name" value="Adenylosuccinate synthetase"/>
    <property type="match status" value="1"/>
</dbReference>
<dbReference type="Pfam" id="PF03016">
    <property type="entry name" value="Exostosin_GT47"/>
    <property type="match status" value="1"/>
</dbReference>
<evidence type="ECO:0000256" key="11">
    <source>
        <dbReference type="PROSITE-ProRule" id="PRU00076"/>
    </source>
</evidence>
<feature type="binding site" evidence="10">
    <location>
        <position position="1024"/>
    </location>
    <ligand>
        <name>IMP</name>
        <dbReference type="ChEBI" id="CHEBI:58053"/>
    </ligand>
</feature>
<dbReference type="PANTHER" id="PTHR11846:SF0">
    <property type="entry name" value="ADENYLOSUCCINATE SYNTHETASE"/>
    <property type="match status" value="1"/>
</dbReference>
<dbReference type="HAMAP" id="MF_00011">
    <property type="entry name" value="Adenylosucc_synth"/>
    <property type="match status" value="1"/>
</dbReference>
<dbReference type="GO" id="GO:0044208">
    <property type="term" value="P:'de novo' AMP biosynthetic process"/>
    <property type="evidence" value="ECO:0007669"/>
    <property type="project" value="UniProtKB-UniRule"/>
</dbReference>
<evidence type="ECO:0000256" key="5">
    <source>
        <dbReference type="ARBA" id="ARBA00022741"/>
    </source>
</evidence>
<comment type="catalytic activity">
    <reaction evidence="9 10 13">
        <text>IMP + L-aspartate + GTP = N(6)-(1,2-dicarboxyethyl)-AMP + GDP + phosphate + 2 H(+)</text>
        <dbReference type="Rhea" id="RHEA:15753"/>
        <dbReference type="ChEBI" id="CHEBI:15378"/>
        <dbReference type="ChEBI" id="CHEBI:29991"/>
        <dbReference type="ChEBI" id="CHEBI:37565"/>
        <dbReference type="ChEBI" id="CHEBI:43474"/>
        <dbReference type="ChEBI" id="CHEBI:57567"/>
        <dbReference type="ChEBI" id="CHEBI:58053"/>
        <dbReference type="ChEBI" id="CHEBI:58189"/>
        <dbReference type="EC" id="6.3.4.4"/>
    </reaction>
</comment>
<feature type="binding site" evidence="10">
    <location>
        <position position="1038"/>
    </location>
    <ligand>
        <name>IMP</name>
        <dbReference type="ChEBI" id="CHEBI:58053"/>
        <note>ligand shared between dimeric partners</note>
    </ligand>
</feature>
<evidence type="ECO:0000259" key="14">
    <source>
        <dbReference type="PROSITE" id="PS50026"/>
    </source>
</evidence>
<evidence type="ECO:0000256" key="3">
    <source>
        <dbReference type="ARBA" id="ARBA00022598"/>
    </source>
</evidence>
<keyword evidence="8 10" id="KW-0342">GTP-binding</keyword>
<feature type="binding site" evidence="10">
    <location>
        <position position="1118"/>
    </location>
    <ligand>
        <name>IMP</name>
        <dbReference type="ChEBI" id="CHEBI:58053"/>
    </ligand>
</feature>
<keyword evidence="7 10" id="KW-0460">Magnesium</keyword>
<feature type="disulfide bond" evidence="11">
    <location>
        <begin position="120"/>
        <end position="130"/>
    </location>
</feature>
<dbReference type="InterPro" id="IPR042109">
    <property type="entry name" value="Adenylosuccinate_synth_dom1"/>
</dbReference>